<dbReference type="InterPro" id="IPR013785">
    <property type="entry name" value="Aldolase_TIM"/>
</dbReference>
<organism evidence="5">
    <name type="scientific">marine metagenome</name>
    <dbReference type="NCBI Taxonomy" id="408172"/>
    <lineage>
        <taxon>unclassified sequences</taxon>
        <taxon>metagenomes</taxon>
        <taxon>ecological metagenomes</taxon>
    </lineage>
</organism>
<name>A0A381QMA5_9ZZZZ</name>
<protein>
    <recommendedName>
        <fullName evidence="4">Pyruvate carboxyltransferase domain-containing protein</fullName>
    </recommendedName>
</protein>
<keyword evidence="2" id="KW-0808">Transferase</keyword>
<dbReference type="GO" id="GO:0003852">
    <property type="term" value="F:2-isopropylmalate synthase activity"/>
    <property type="evidence" value="ECO:0007669"/>
    <property type="project" value="InterPro"/>
</dbReference>
<dbReference type="InterPro" id="IPR002034">
    <property type="entry name" value="AIPM/Hcit_synth_CS"/>
</dbReference>
<keyword evidence="1" id="KW-0028">Amino-acid biosynthesis</keyword>
<dbReference type="EMBL" id="UINC01001427">
    <property type="protein sequence ID" value="SUZ80461.1"/>
    <property type="molecule type" value="Genomic_DNA"/>
</dbReference>
<reference evidence="5" key="1">
    <citation type="submission" date="2018-05" db="EMBL/GenBank/DDBJ databases">
        <authorList>
            <person name="Lanie J.A."/>
            <person name="Ng W.-L."/>
            <person name="Kazmierczak K.M."/>
            <person name="Andrzejewski T.M."/>
            <person name="Davidsen T.M."/>
            <person name="Wayne K.J."/>
            <person name="Tettelin H."/>
            <person name="Glass J.I."/>
            <person name="Rusch D."/>
            <person name="Podicherti R."/>
            <person name="Tsui H.-C.T."/>
            <person name="Winkler M.E."/>
        </authorList>
    </citation>
    <scope>NUCLEOTIDE SEQUENCE</scope>
</reference>
<dbReference type="Gene3D" id="3.30.160.740">
    <property type="match status" value="1"/>
</dbReference>
<dbReference type="Pfam" id="PF22617">
    <property type="entry name" value="HCS_D2"/>
    <property type="match status" value="1"/>
</dbReference>
<dbReference type="PROSITE" id="PS00815">
    <property type="entry name" value="AIPM_HOMOCIT_SYNTH_1"/>
    <property type="match status" value="1"/>
</dbReference>
<dbReference type="InterPro" id="IPR000891">
    <property type="entry name" value="PYR_CT"/>
</dbReference>
<keyword evidence="3" id="KW-0100">Branched-chain amino acid biosynthesis</keyword>
<dbReference type="Gene3D" id="3.20.20.70">
    <property type="entry name" value="Aldolase class I"/>
    <property type="match status" value="1"/>
</dbReference>
<dbReference type="InterPro" id="IPR013709">
    <property type="entry name" value="2-isopropylmalate_synth_dimer"/>
</dbReference>
<dbReference type="GO" id="GO:0009098">
    <property type="term" value="P:L-leucine biosynthetic process"/>
    <property type="evidence" value="ECO:0007669"/>
    <property type="project" value="InterPro"/>
</dbReference>
<sequence length="519" mass="57171">MNKEKEKQIAIMDTTLRDGEQTPDIAYSAEEKLQLARILLTEVGVDRIEIASTRTSRGEYEAALLVTQWAKKENVIQRVEMLGFCDGKASVDWLLEAGGSVMNLLTKGSERHCRTQLNMTPEDHIKRIEETVSWAHKNKVIVNAYLEDWSNGVRDNFDYVARLIEAHHRFGVKKIYLADTLGIFSPDDITHYVGLMIDTWPDLRFEYHGHDDYGLSTANCIAAINAGVEGIHTSVNGLGERAGNSSLAEVVAAIEDHTPYKTKVNESRLAAVSLLVETFSGKILAANAPILGSDVFTQTAGIHADGDAKGELYASLLAPQRFGRERRYALGKLSGKASLEHNLEKLGVSLSEDNRKQVLERIIELGDKKHTVVPEDLLMIIADVLKTPEEQLIRIESYNVVVSSNEIPQASVTVNFRGKSAHAMGTGDGGYNAFMTALKIAMQEHGFELPHLSDYRVRIPPSGRTDALVETFIRWDKEGETGFSTLGVDSDQIGAAVIATEKMLNIIAHEAGSLNVKSS</sequence>
<dbReference type="PANTHER" id="PTHR42880:SF1">
    <property type="entry name" value="ISOPROPYLMALATE_HOMOCITRATE_CITRAMALATE SYNTHASE FAMILY PROTEIN"/>
    <property type="match status" value="1"/>
</dbReference>
<evidence type="ECO:0000256" key="1">
    <source>
        <dbReference type="ARBA" id="ARBA00022605"/>
    </source>
</evidence>
<dbReference type="InterPro" id="IPR036230">
    <property type="entry name" value="LeuA_allosteric_dom_sf"/>
</dbReference>
<dbReference type="PROSITE" id="PS50991">
    <property type="entry name" value="PYR_CT"/>
    <property type="match status" value="1"/>
</dbReference>
<dbReference type="Pfam" id="PF08502">
    <property type="entry name" value="LeuA_dimer"/>
    <property type="match status" value="1"/>
</dbReference>
<dbReference type="SMART" id="SM00917">
    <property type="entry name" value="LeuA_dimer"/>
    <property type="match status" value="1"/>
</dbReference>
<evidence type="ECO:0000259" key="4">
    <source>
        <dbReference type="PROSITE" id="PS50991"/>
    </source>
</evidence>
<dbReference type="PROSITE" id="PS00816">
    <property type="entry name" value="AIPM_HOMOCIT_SYNTH_2"/>
    <property type="match status" value="1"/>
</dbReference>
<accession>A0A381QMA5</accession>
<feature type="domain" description="Pyruvate carboxyltransferase" evidence="4">
    <location>
        <begin position="9"/>
        <end position="270"/>
    </location>
</feature>
<dbReference type="AlphaFoldDB" id="A0A381QMA5"/>
<dbReference type="PANTHER" id="PTHR42880">
    <property type="entry name" value="HOMOCITRATE SYNTHASE"/>
    <property type="match status" value="1"/>
</dbReference>
<evidence type="ECO:0000256" key="3">
    <source>
        <dbReference type="ARBA" id="ARBA00023304"/>
    </source>
</evidence>
<dbReference type="SUPFAM" id="SSF51569">
    <property type="entry name" value="Aldolase"/>
    <property type="match status" value="1"/>
</dbReference>
<dbReference type="Pfam" id="PF00682">
    <property type="entry name" value="HMGL-like"/>
    <property type="match status" value="1"/>
</dbReference>
<dbReference type="Gene3D" id="3.30.160.340">
    <property type="match status" value="1"/>
</dbReference>
<dbReference type="InterPro" id="IPR054691">
    <property type="entry name" value="LeuA/HCS_post-cat"/>
</dbReference>
<proteinExistence type="predicted"/>
<dbReference type="SUPFAM" id="SSF110921">
    <property type="entry name" value="2-isopropylmalate synthase LeuA, allosteric (dimerisation) domain"/>
    <property type="match status" value="1"/>
</dbReference>
<gene>
    <name evidence="5" type="ORF">METZ01_LOCUS33315</name>
</gene>
<evidence type="ECO:0000313" key="5">
    <source>
        <dbReference type="EMBL" id="SUZ80461.1"/>
    </source>
</evidence>
<evidence type="ECO:0000256" key="2">
    <source>
        <dbReference type="ARBA" id="ARBA00022679"/>
    </source>
</evidence>